<name>A0A512L9E8_9PROT</name>
<sequence length="279" mass="31000">MADTQIVKVDQGAVNDRILAKEVKTDFRRVEAASVKMMTHFTSAEAKRLFVRFFSTLQLNAHFVSVIARTKLKHEDVERVEAALRERLESVTDDLNKAIDGAEALFKNNGITSFATYDTMPLELEVGIISSSGRRYFEVLNKLDQLMPLLQTLEIHEVITSRDADIQRAGFKRAIRSVAGTARNLATGLRRRMNEFSAKEAEHERLKAATSDGKMESAEEEASLAGGEELDDGKEQLPVLPHEAADAEASTEKVAEEKKPRRKTSAPLAQREAVEGTES</sequence>
<protein>
    <recommendedName>
        <fullName evidence="4">DUF1845 domain-containing protein</fullName>
    </recommendedName>
</protein>
<gene>
    <name evidence="2" type="ORF">TPL01_22200</name>
</gene>
<feature type="compositionally biased region" description="Acidic residues" evidence="1">
    <location>
        <begin position="218"/>
        <end position="232"/>
    </location>
</feature>
<keyword evidence="3" id="KW-1185">Reference proteome</keyword>
<reference evidence="2 3" key="1">
    <citation type="submission" date="2019-07" db="EMBL/GenBank/DDBJ databases">
        <title>Whole genome shotgun sequence of Thiobacillus plumbophilus NBRC 107929.</title>
        <authorList>
            <person name="Hosoyama A."/>
            <person name="Uohara A."/>
            <person name="Ohji S."/>
            <person name="Ichikawa N."/>
        </authorList>
    </citation>
    <scope>NUCLEOTIDE SEQUENCE [LARGE SCALE GENOMIC DNA]</scope>
    <source>
        <strain evidence="2 3">NBRC 107929</strain>
    </source>
</reference>
<dbReference type="AlphaFoldDB" id="A0A512L9E8"/>
<feature type="compositionally biased region" description="Basic and acidic residues" evidence="1">
    <location>
        <begin position="250"/>
        <end position="259"/>
    </location>
</feature>
<evidence type="ECO:0000256" key="1">
    <source>
        <dbReference type="SAM" id="MobiDB-lite"/>
    </source>
</evidence>
<accession>A0A512L9E8</accession>
<dbReference type="OrthoDB" id="8905305at2"/>
<evidence type="ECO:0008006" key="4">
    <source>
        <dbReference type="Google" id="ProtNLM"/>
    </source>
</evidence>
<evidence type="ECO:0000313" key="3">
    <source>
        <dbReference type="Proteomes" id="UP000321337"/>
    </source>
</evidence>
<dbReference type="RefSeq" id="WP_147073731.1">
    <property type="nucleotide sequence ID" value="NZ_AP021884.1"/>
</dbReference>
<evidence type="ECO:0000313" key="2">
    <source>
        <dbReference type="EMBL" id="GEP31082.1"/>
    </source>
</evidence>
<feature type="region of interest" description="Disordered" evidence="1">
    <location>
        <begin position="197"/>
        <end position="279"/>
    </location>
</feature>
<dbReference type="EMBL" id="BKAD01000023">
    <property type="protein sequence ID" value="GEP31082.1"/>
    <property type="molecule type" value="Genomic_DNA"/>
</dbReference>
<dbReference type="Proteomes" id="UP000321337">
    <property type="component" value="Unassembled WGS sequence"/>
</dbReference>
<proteinExistence type="predicted"/>
<feature type="compositionally biased region" description="Basic and acidic residues" evidence="1">
    <location>
        <begin position="197"/>
        <end position="217"/>
    </location>
</feature>
<comment type="caution">
    <text evidence="2">The sequence shown here is derived from an EMBL/GenBank/DDBJ whole genome shotgun (WGS) entry which is preliminary data.</text>
</comment>
<organism evidence="2 3">
    <name type="scientific">Sulfuriferula plumbiphila</name>
    <dbReference type="NCBI Taxonomy" id="171865"/>
    <lineage>
        <taxon>Bacteria</taxon>
        <taxon>Pseudomonadati</taxon>
        <taxon>Pseudomonadota</taxon>
        <taxon>Betaproteobacteria</taxon>
        <taxon>Nitrosomonadales</taxon>
        <taxon>Sulfuricellaceae</taxon>
        <taxon>Sulfuriferula</taxon>
    </lineage>
</organism>